<accession>D1CI90</accession>
<evidence type="ECO:0000256" key="4">
    <source>
        <dbReference type="ARBA" id="ARBA00022692"/>
    </source>
</evidence>
<dbReference type="AlphaFoldDB" id="D1CI90"/>
<dbReference type="Gene3D" id="1.10.3720.10">
    <property type="entry name" value="MetI-like"/>
    <property type="match status" value="1"/>
</dbReference>
<evidence type="ECO:0000313" key="10">
    <source>
        <dbReference type="Proteomes" id="UP000000323"/>
    </source>
</evidence>
<dbReference type="HOGENOM" id="CLU_016047_1_1_0"/>
<evidence type="ECO:0000313" key="9">
    <source>
        <dbReference type="EMBL" id="ACZ43461.1"/>
    </source>
</evidence>
<keyword evidence="5 7" id="KW-1133">Transmembrane helix</keyword>
<comment type="subcellular location">
    <subcellularLocation>
        <location evidence="1 7">Cell membrane</location>
        <topology evidence="1 7">Multi-pass membrane protein</topology>
    </subcellularLocation>
</comment>
<feature type="transmembrane region" description="Helical" evidence="7">
    <location>
        <begin position="185"/>
        <end position="208"/>
    </location>
</feature>
<evidence type="ECO:0000256" key="6">
    <source>
        <dbReference type="ARBA" id="ARBA00023136"/>
    </source>
</evidence>
<dbReference type="Proteomes" id="UP000000323">
    <property type="component" value="Chromosome 2"/>
</dbReference>
<dbReference type="CDD" id="cd06261">
    <property type="entry name" value="TM_PBP2"/>
    <property type="match status" value="1"/>
</dbReference>
<evidence type="ECO:0000256" key="7">
    <source>
        <dbReference type="RuleBase" id="RU363032"/>
    </source>
</evidence>
<evidence type="ECO:0000256" key="1">
    <source>
        <dbReference type="ARBA" id="ARBA00004651"/>
    </source>
</evidence>
<comment type="similarity">
    <text evidence="7">Belongs to the binding-protein-dependent transport system permease family.</text>
</comment>
<name>D1CI90_THET1</name>
<dbReference type="Pfam" id="PF00528">
    <property type="entry name" value="BPD_transp_1"/>
    <property type="match status" value="1"/>
</dbReference>
<organism evidence="9 10">
    <name type="scientific">Thermobaculum terrenum (strain ATCC BAA-798 / CCMEE 7001 / YNP1)</name>
    <dbReference type="NCBI Taxonomy" id="525904"/>
    <lineage>
        <taxon>Bacteria</taxon>
        <taxon>Bacillati</taxon>
        <taxon>Chloroflexota</taxon>
        <taxon>Chloroflexia</taxon>
        <taxon>Candidatus Thermobaculales</taxon>
        <taxon>Candidatus Thermobaculaceae</taxon>
        <taxon>Thermobaculum</taxon>
    </lineage>
</organism>
<dbReference type="GO" id="GO:0055085">
    <property type="term" value="P:transmembrane transport"/>
    <property type="evidence" value="ECO:0007669"/>
    <property type="project" value="InterPro"/>
</dbReference>
<feature type="domain" description="ABC transmembrane type-1" evidence="8">
    <location>
        <begin position="75"/>
        <end position="266"/>
    </location>
</feature>
<dbReference type="InterPro" id="IPR035906">
    <property type="entry name" value="MetI-like_sf"/>
</dbReference>
<dbReference type="SUPFAM" id="SSF161098">
    <property type="entry name" value="MetI-like"/>
    <property type="match status" value="1"/>
</dbReference>
<keyword evidence="2 7" id="KW-0813">Transport</keyword>
<keyword evidence="3" id="KW-1003">Cell membrane</keyword>
<dbReference type="PANTHER" id="PTHR43744">
    <property type="entry name" value="ABC TRANSPORTER PERMEASE PROTEIN MG189-RELATED-RELATED"/>
    <property type="match status" value="1"/>
</dbReference>
<proteinExistence type="inferred from homology"/>
<evidence type="ECO:0000256" key="5">
    <source>
        <dbReference type="ARBA" id="ARBA00022989"/>
    </source>
</evidence>
<dbReference type="STRING" id="525904.Tter_2572"/>
<feature type="transmembrane region" description="Helical" evidence="7">
    <location>
        <begin position="74"/>
        <end position="98"/>
    </location>
</feature>
<evidence type="ECO:0000259" key="8">
    <source>
        <dbReference type="PROSITE" id="PS50928"/>
    </source>
</evidence>
<dbReference type="KEGG" id="ttr:Tter_2572"/>
<dbReference type="EMBL" id="CP001826">
    <property type="protein sequence ID" value="ACZ43461.1"/>
    <property type="molecule type" value="Genomic_DNA"/>
</dbReference>
<dbReference type="eggNOG" id="COG0395">
    <property type="taxonomic scope" value="Bacteria"/>
</dbReference>
<dbReference type="OrthoDB" id="9771544at2"/>
<dbReference type="RefSeq" id="WP_012876492.1">
    <property type="nucleotide sequence ID" value="NC_013526.1"/>
</dbReference>
<keyword evidence="10" id="KW-1185">Reference proteome</keyword>
<evidence type="ECO:0000256" key="3">
    <source>
        <dbReference type="ARBA" id="ARBA00022475"/>
    </source>
</evidence>
<protein>
    <submittedName>
        <fullName evidence="9">Binding-protein-dependent transport systems inner membrane component</fullName>
    </submittedName>
</protein>
<dbReference type="PROSITE" id="PS50928">
    <property type="entry name" value="ABC_TM1"/>
    <property type="match status" value="1"/>
</dbReference>
<keyword evidence="4 7" id="KW-0812">Transmembrane</keyword>
<dbReference type="PANTHER" id="PTHR43744:SF8">
    <property type="entry name" value="SN-GLYCEROL-3-PHOSPHATE TRANSPORT SYSTEM PERMEASE PROTEIN UGPE"/>
    <property type="match status" value="1"/>
</dbReference>
<feature type="transmembrane region" description="Helical" evidence="7">
    <location>
        <begin position="146"/>
        <end position="164"/>
    </location>
</feature>
<evidence type="ECO:0000256" key="2">
    <source>
        <dbReference type="ARBA" id="ARBA00022448"/>
    </source>
</evidence>
<dbReference type="InterPro" id="IPR000515">
    <property type="entry name" value="MetI-like"/>
</dbReference>
<sequence>MSAQLRPSSAFLNALKYLVLSVGAFLMLLPFIWMILASLMTSAEVMARPLVWFPHSPQLENYIRLREVLPLGRMYFNSLFVALTTTLGILLTSSLSGYGFAKFQFPGRDLLFVLVLATIMIPFFVVLIPVFYIVKELGWVNSYWGLIVPNIVTAFGIFLMRQYMLSLPEELLDAARIDGASEFRIYWQIAVPLSAPALSALGILAFVYQWNNFLWPLVVVRSSDMWTIPLGLNSLKVYASSPQVINLQMAGSALAIVPVVLVFLALQRYFVQGIAMTGMKG</sequence>
<feature type="transmembrane region" description="Helical" evidence="7">
    <location>
        <begin position="110"/>
        <end position="134"/>
    </location>
</feature>
<keyword evidence="6 7" id="KW-0472">Membrane</keyword>
<reference evidence="10" key="1">
    <citation type="journal article" date="2010" name="Stand. Genomic Sci.">
        <title>Complete genome sequence of 'Thermobaculum terrenum' type strain (YNP1).</title>
        <authorList>
            <person name="Kiss H."/>
            <person name="Cleland D."/>
            <person name="Lapidus A."/>
            <person name="Lucas S."/>
            <person name="Glavina Del Rio T."/>
            <person name="Nolan M."/>
            <person name="Tice H."/>
            <person name="Han C."/>
            <person name="Goodwin L."/>
            <person name="Pitluck S."/>
            <person name="Liolios K."/>
            <person name="Ivanova N."/>
            <person name="Mavromatis K."/>
            <person name="Ovchinnikova G."/>
            <person name="Pati A."/>
            <person name="Chen A."/>
            <person name="Palaniappan K."/>
            <person name="Land M."/>
            <person name="Hauser L."/>
            <person name="Chang Y."/>
            <person name="Jeffries C."/>
            <person name="Lu M."/>
            <person name="Brettin T."/>
            <person name="Detter J."/>
            <person name="Goker M."/>
            <person name="Tindall B."/>
            <person name="Beck B."/>
            <person name="McDermott T."/>
            <person name="Woyke T."/>
            <person name="Bristow J."/>
            <person name="Eisen J."/>
            <person name="Markowitz V."/>
            <person name="Hugenholtz P."/>
            <person name="Kyrpides N."/>
            <person name="Klenk H."/>
            <person name="Cheng J."/>
        </authorList>
    </citation>
    <scope>NUCLEOTIDE SEQUENCE [LARGE SCALE GENOMIC DNA]</scope>
    <source>
        <strain evidence="10">ATCC BAA-798 / YNP1</strain>
    </source>
</reference>
<gene>
    <name evidence="9" type="ordered locus">Tter_2572</name>
</gene>
<dbReference type="GO" id="GO:0005886">
    <property type="term" value="C:plasma membrane"/>
    <property type="evidence" value="ECO:0007669"/>
    <property type="project" value="UniProtKB-SubCell"/>
</dbReference>
<feature type="transmembrane region" description="Helical" evidence="7">
    <location>
        <begin position="245"/>
        <end position="266"/>
    </location>
</feature>